<reference evidence="2 3" key="1">
    <citation type="submission" date="2018-08" db="EMBL/GenBank/DDBJ databases">
        <title>Bacillus jemisoniae sp. nov., Bacillus chryseoplanitiae sp. nov., Bacillus resnikiae sp. nov., and Bacillus frankliniae sp. nov., isolated from Viking spacecraft and associated surfaces.</title>
        <authorList>
            <person name="Seuylemezian A."/>
            <person name="Vaishampayan P."/>
        </authorList>
    </citation>
    <scope>NUCLEOTIDE SEQUENCE [LARGE SCALE GENOMIC DNA]</scope>
    <source>
        <strain evidence="2 3">JJ-247</strain>
    </source>
</reference>
<sequence>RFQSQADRFPLALVDIRPMLIDFEPSLPAMPDILCKLIEIIYMLVYTGFSAYKTKYRRLFYLLIKIKIPFHGKGRKKEFNRY</sequence>
<organism evidence="2 3">
    <name type="scientific">Mesobacillus zeae</name>
    <dbReference type="NCBI Taxonomy" id="1917180"/>
    <lineage>
        <taxon>Bacteria</taxon>
        <taxon>Bacillati</taxon>
        <taxon>Bacillota</taxon>
        <taxon>Bacilli</taxon>
        <taxon>Bacillales</taxon>
        <taxon>Bacillaceae</taxon>
        <taxon>Mesobacillus</taxon>
    </lineage>
</organism>
<feature type="transmembrane region" description="Helical" evidence="1">
    <location>
        <begin position="29"/>
        <end position="49"/>
    </location>
</feature>
<evidence type="ECO:0000256" key="1">
    <source>
        <dbReference type="SAM" id="Phobius"/>
    </source>
</evidence>
<feature type="non-terminal residue" evidence="2">
    <location>
        <position position="1"/>
    </location>
</feature>
<accession>A0A398AYR7</accession>
<keyword evidence="1" id="KW-0472">Membrane</keyword>
<name>A0A398AYR7_9BACI</name>
<evidence type="ECO:0000313" key="2">
    <source>
        <dbReference type="EMBL" id="RID82819.1"/>
    </source>
</evidence>
<keyword evidence="1" id="KW-0812">Transmembrane</keyword>
<comment type="caution">
    <text evidence="2">The sequence shown here is derived from an EMBL/GenBank/DDBJ whole genome shotgun (WGS) entry which is preliminary data.</text>
</comment>
<keyword evidence="1" id="KW-1133">Transmembrane helix</keyword>
<proteinExistence type="predicted"/>
<dbReference type="EMBL" id="QWVT01000031">
    <property type="protein sequence ID" value="RID82819.1"/>
    <property type="molecule type" value="Genomic_DNA"/>
</dbReference>
<dbReference type="Proteomes" id="UP000265816">
    <property type="component" value="Unassembled WGS sequence"/>
</dbReference>
<keyword evidence="3" id="KW-1185">Reference proteome</keyword>
<evidence type="ECO:0000313" key="3">
    <source>
        <dbReference type="Proteomes" id="UP000265816"/>
    </source>
</evidence>
<dbReference type="AlphaFoldDB" id="A0A398AYR7"/>
<protein>
    <submittedName>
        <fullName evidence="2">Uncharacterized protein</fullName>
    </submittedName>
</protein>
<gene>
    <name evidence="2" type="ORF">D1970_17710</name>
</gene>